<keyword evidence="5" id="KW-0175">Coiled coil</keyword>
<dbReference type="Proteomes" id="UP001604277">
    <property type="component" value="Unassembled WGS sequence"/>
</dbReference>
<dbReference type="PANTHER" id="PTHR31945:SF150">
    <property type="entry name" value="TRANSCRIPTION FACTOR BHLH93-LIKE"/>
    <property type="match status" value="1"/>
</dbReference>
<evidence type="ECO:0000256" key="4">
    <source>
        <dbReference type="ARBA" id="ARBA00023242"/>
    </source>
</evidence>
<comment type="subcellular location">
    <subcellularLocation>
        <location evidence="1">Nucleus</location>
    </subcellularLocation>
</comment>
<dbReference type="PANTHER" id="PTHR31945">
    <property type="entry name" value="TRANSCRIPTION FACTOR SCREAM2-RELATED"/>
    <property type="match status" value="1"/>
</dbReference>
<dbReference type="GO" id="GO:0005634">
    <property type="term" value="C:nucleus"/>
    <property type="evidence" value="ECO:0007669"/>
    <property type="project" value="UniProtKB-SubCell"/>
</dbReference>
<accession>A0ABD1P6Q5</accession>
<evidence type="ECO:0000256" key="5">
    <source>
        <dbReference type="SAM" id="Coils"/>
    </source>
</evidence>
<dbReference type="InterPro" id="IPR051358">
    <property type="entry name" value="TF_AMS/ICE1/BHLH6-like"/>
</dbReference>
<protein>
    <submittedName>
        <fullName evidence="7">Transcription factor bHLH</fullName>
    </submittedName>
</protein>
<evidence type="ECO:0000256" key="3">
    <source>
        <dbReference type="ARBA" id="ARBA00023163"/>
    </source>
</evidence>
<evidence type="ECO:0000313" key="8">
    <source>
        <dbReference type="Proteomes" id="UP001604277"/>
    </source>
</evidence>
<evidence type="ECO:0000256" key="1">
    <source>
        <dbReference type="ARBA" id="ARBA00004123"/>
    </source>
</evidence>
<dbReference type="SUPFAM" id="SSF47459">
    <property type="entry name" value="HLH, helix-loop-helix DNA-binding domain"/>
    <property type="match status" value="1"/>
</dbReference>
<comment type="caution">
    <text evidence="7">The sequence shown here is derived from an EMBL/GenBank/DDBJ whole genome shotgun (WGS) entry which is preliminary data.</text>
</comment>
<dbReference type="InterPro" id="IPR054502">
    <property type="entry name" value="bHLH-TF_ACT-like_plant"/>
</dbReference>
<evidence type="ECO:0000313" key="7">
    <source>
        <dbReference type="EMBL" id="KAL2459038.1"/>
    </source>
</evidence>
<dbReference type="PROSITE" id="PS50888">
    <property type="entry name" value="BHLH"/>
    <property type="match status" value="1"/>
</dbReference>
<dbReference type="InterPro" id="IPR036638">
    <property type="entry name" value="HLH_DNA-bd_sf"/>
</dbReference>
<dbReference type="Pfam" id="PF00010">
    <property type="entry name" value="HLH"/>
    <property type="match status" value="1"/>
</dbReference>
<evidence type="ECO:0000256" key="2">
    <source>
        <dbReference type="ARBA" id="ARBA00023015"/>
    </source>
</evidence>
<dbReference type="Pfam" id="PF22754">
    <property type="entry name" value="bHLH-TF_ACT-like_plant"/>
    <property type="match status" value="1"/>
</dbReference>
<organism evidence="7 8">
    <name type="scientific">Forsythia ovata</name>
    <dbReference type="NCBI Taxonomy" id="205694"/>
    <lineage>
        <taxon>Eukaryota</taxon>
        <taxon>Viridiplantae</taxon>
        <taxon>Streptophyta</taxon>
        <taxon>Embryophyta</taxon>
        <taxon>Tracheophyta</taxon>
        <taxon>Spermatophyta</taxon>
        <taxon>Magnoliopsida</taxon>
        <taxon>eudicotyledons</taxon>
        <taxon>Gunneridae</taxon>
        <taxon>Pentapetalae</taxon>
        <taxon>asterids</taxon>
        <taxon>lamiids</taxon>
        <taxon>Lamiales</taxon>
        <taxon>Oleaceae</taxon>
        <taxon>Forsythieae</taxon>
        <taxon>Forsythia</taxon>
    </lineage>
</organism>
<proteinExistence type="predicted"/>
<dbReference type="AlphaFoldDB" id="A0ABD1P6Q5"/>
<dbReference type="GO" id="GO:0080090">
    <property type="term" value="P:regulation of primary metabolic process"/>
    <property type="evidence" value="ECO:0007669"/>
    <property type="project" value="UniProtKB-ARBA"/>
</dbReference>
<keyword evidence="3" id="KW-0804">Transcription</keyword>
<evidence type="ECO:0000259" key="6">
    <source>
        <dbReference type="PROSITE" id="PS50888"/>
    </source>
</evidence>
<name>A0ABD1P6Q5_9LAMI</name>
<feature type="domain" description="BHLH" evidence="6">
    <location>
        <begin position="122"/>
        <end position="171"/>
    </location>
</feature>
<keyword evidence="2" id="KW-0805">Transcription regulation</keyword>
<dbReference type="EMBL" id="JBFOLJ010000025">
    <property type="protein sequence ID" value="KAL2459038.1"/>
    <property type="molecule type" value="Genomic_DNA"/>
</dbReference>
<keyword evidence="4" id="KW-0539">Nucleus</keyword>
<feature type="coiled-coil region" evidence="5">
    <location>
        <begin position="161"/>
        <end position="188"/>
    </location>
</feature>
<keyword evidence="8" id="KW-1185">Reference proteome</keyword>
<dbReference type="InterPro" id="IPR011598">
    <property type="entry name" value="bHLH_dom"/>
</dbReference>
<dbReference type="SMART" id="SM00353">
    <property type="entry name" value="HLH"/>
    <property type="match status" value="1"/>
</dbReference>
<reference evidence="8" key="1">
    <citation type="submission" date="2024-07" db="EMBL/GenBank/DDBJ databases">
        <title>Two chromosome-level genome assemblies of Korean endemic species Abeliophyllum distichum and Forsythia ovata (Oleaceae).</title>
        <authorList>
            <person name="Jang H."/>
        </authorList>
    </citation>
    <scope>NUCLEOTIDE SEQUENCE [LARGE SCALE GENOMIC DNA]</scope>
</reference>
<dbReference type="Gene3D" id="4.10.280.10">
    <property type="entry name" value="Helix-loop-helix DNA-binding domain"/>
    <property type="match status" value="1"/>
</dbReference>
<gene>
    <name evidence="7" type="ORF">Fot_55324</name>
</gene>
<sequence>MEITEENILEELMAPNRDSWTNFPTEMNEFLIPNAWSTFSPFDQAPDFAASSSNPSLLGLISPPELNYTYESQPFLDTFLDTPNFEDGDFTILGNGCVDIAVQTDPQNMFRERKGKGKKIDGQPSKNLMAERRRRKRLNDRLSMLRSIVPKISKMDRTSILGDTIDYMKELLEKINKLREEMKDENLNQINYMAKQVRNPTKFEVERKNQDTRIEMCCAAYPGLLLSTLAKLESMELDIQQCVISSFNDFSLQASCCEAAGHQSIVSPEDVKQELFRNAGFGGRSL</sequence>